<reference evidence="1 2" key="1">
    <citation type="journal article" date="2005" name="Genome Res.">
        <title>Living with two extremes: conclusions from the genome sequence of Natronomonas pharaonis.</title>
        <authorList>
            <person name="Falb M."/>
            <person name="Pfeiffer F."/>
            <person name="Palm P."/>
            <person name="Rodewald K."/>
            <person name="Hickmann V."/>
            <person name="Tittor J."/>
            <person name="Oesterhelt D."/>
        </authorList>
    </citation>
    <scope>NUCLEOTIDE SEQUENCE [LARGE SCALE GENOMIC DNA]</scope>
    <source>
        <strain evidence="2">ATCC 35678 / DSM 2160 / CIP 103997 / JCM 8858 / NBRC 14720 / NCIMB 2260 / Gabara</strain>
    </source>
</reference>
<dbReference type="GeneID" id="43500091"/>
<dbReference type="KEGG" id="nph:NP_2772A"/>
<dbReference type="EnsemblBacteria" id="CAI49477">
    <property type="protein sequence ID" value="CAI49477"/>
    <property type="gene ID" value="NP_2772A"/>
</dbReference>
<dbReference type="RefSeq" id="WP_011323102.1">
    <property type="nucleotide sequence ID" value="NC_007426.1"/>
</dbReference>
<protein>
    <submittedName>
        <fullName evidence="1">Uncharacterized protein</fullName>
    </submittedName>
</protein>
<evidence type="ECO:0000313" key="2">
    <source>
        <dbReference type="Proteomes" id="UP000002698"/>
    </source>
</evidence>
<gene>
    <name evidence="1" type="ordered locus">NP_2772A</name>
</gene>
<dbReference type="STRING" id="348780.NP_2772A"/>
<organism evidence="1 2">
    <name type="scientific">Natronomonas pharaonis (strain ATCC 35678 / DSM 2160 / CIP 103997 / JCM 8858 / NBRC 14720 / NCIMB 2260 / Gabara)</name>
    <name type="common">Halobacterium pharaonis</name>
    <dbReference type="NCBI Taxonomy" id="348780"/>
    <lineage>
        <taxon>Archaea</taxon>
        <taxon>Methanobacteriati</taxon>
        <taxon>Methanobacteriota</taxon>
        <taxon>Stenosarchaea group</taxon>
        <taxon>Halobacteria</taxon>
        <taxon>Halobacteriales</taxon>
        <taxon>Natronomonadaceae</taxon>
        <taxon>Natronomonas</taxon>
    </lineage>
</organism>
<name>A0A1U7EWL1_NATPD</name>
<accession>A0A1U7EWL1</accession>
<dbReference type="HOGENOM" id="CLU_3094199_0_0_2"/>
<proteinExistence type="predicted"/>
<dbReference type="AlphaFoldDB" id="A0A1U7EWL1"/>
<dbReference type="eggNOG" id="arCOG15220">
    <property type="taxonomic scope" value="Archaea"/>
</dbReference>
<sequence>MVENHTPYEYGDADIAAIGEEPPHERQHGSDMVIVDGAAMSYRSYTRAEQK</sequence>
<keyword evidence="2" id="KW-1185">Reference proteome</keyword>
<evidence type="ECO:0000313" key="1">
    <source>
        <dbReference type="EMBL" id="CAI49477.1"/>
    </source>
</evidence>
<dbReference type="OrthoDB" id="225652at2157"/>
<dbReference type="EMBL" id="CR936257">
    <property type="protein sequence ID" value="CAI49477.1"/>
    <property type="molecule type" value="Genomic_DNA"/>
</dbReference>
<dbReference type="Proteomes" id="UP000002698">
    <property type="component" value="Chromosome"/>
</dbReference>